<feature type="domain" description="S1 motif" evidence="8">
    <location>
        <begin position="139"/>
        <end position="204"/>
    </location>
</feature>
<dbReference type="InterPro" id="IPR015946">
    <property type="entry name" value="KH_dom-like_a/b"/>
</dbReference>
<dbReference type="InterPro" id="IPR012340">
    <property type="entry name" value="NA-bd_OB-fold"/>
</dbReference>
<comment type="similarity">
    <text evidence="7">Belongs to the NusA family.</text>
</comment>
<proteinExistence type="inferred from homology"/>
<dbReference type="KEGG" id="sns:VC03_03710"/>
<dbReference type="OrthoDB" id="9807233at2"/>
<comment type="subunit">
    <text evidence="7">Monomer. Binds directly to the core enzyme of the DNA-dependent RNA polymerase and to nascent RNA.</text>
</comment>
<dbReference type="AlphaFoldDB" id="A0A0E3UUT7"/>
<protein>
    <recommendedName>
        <fullName evidence="7">Transcription termination/antitermination protein NusA</fullName>
    </recommendedName>
</protein>
<dbReference type="CDD" id="cd22529">
    <property type="entry name" value="KH-II_NusA_rpt2"/>
    <property type="match status" value="1"/>
</dbReference>
<reference evidence="9 10" key="1">
    <citation type="journal article" date="2012" name="BMC Genomics">
        <title>Genomic sequence analysis and characterization of Sneathia amnii sp. nov.</title>
        <authorList>
            <consortium name="Vaginal Microbiome Consortium (additional members)"/>
            <person name="Harwich M.D.Jr."/>
            <person name="Serrano M.G."/>
            <person name="Fettweis J.M."/>
            <person name="Alves J.M."/>
            <person name="Reimers M.A."/>
            <person name="Buck G.A."/>
            <person name="Jefferson K.K."/>
        </authorList>
    </citation>
    <scope>NUCLEOTIDE SEQUENCE [LARGE SCALE GENOMIC DNA]</scope>
    <source>
        <strain evidence="9 10">SN35</strain>
    </source>
</reference>
<comment type="subcellular location">
    <subcellularLocation>
        <location evidence="7">Cytoplasm</location>
    </subcellularLocation>
</comment>
<dbReference type="Gene3D" id="3.30.1480.10">
    <property type="entry name" value="NusA, N-terminal domain"/>
    <property type="match status" value="1"/>
</dbReference>
<dbReference type="HAMAP" id="MF_00945_B">
    <property type="entry name" value="NusA_B"/>
    <property type="match status" value="1"/>
</dbReference>
<keyword evidence="6 7" id="KW-0804">Transcription</keyword>
<keyword evidence="4 7" id="KW-0694">RNA-binding</keyword>
<dbReference type="PANTHER" id="PTHR22648">
    <property type="entry name" value="TRANSCRIPTION TERMINATION FACTOR NUSA"/>
    <property type="match status" value="1"/>
</dbReference>
<dbReference type="GO" id="GO:0006353">
    <property type="term" value="P:DNA-templated transcription termination"/>
    <property type="evidence" value="ECO:0007669"/>
    <property type="project" value="UniProtKB-UniRule"/>
</dbReference>
<keyword evidence="5 7" id="KW-0805">Transcription regulation</keyword>
<evidence type="ECO:0000256" key="7">
    <source>
        <dbReference type="HAMAP-Rule" id="MF_00945"/>
    </source>
</evidence>
<dbReference type="InterPro" id="IPR009019">
    <property type="entry name" value="KH_sf_prok-type"/>
</dbReference>
<dbReference type="PANTHER" id="PTHR22648:SF0">
    <property type="entry name" value="TRANSCRIPTION TERMINATION_ANTITERMINATION PROTEIN NUSA"/>
    <property type="match status" value="1"/>
</dbReference>
<dbReference type="InterPro" id="IPR010213">
    <property type="entry name" value="TF_NusA"/>
</dbReference>
<dbReference type="Pfam" id="PF08529">
    <property type="entry name" value="NusA_N"/>
    <property type="match status" value="1"/>
</dbReference>
<keyword evidence="2 7" id="KW-0963">Cytoplasm</keyword>
<evidence type="ECO:0000256" key="6">
    <source>
        <dbReference type="ARBA" id="ARBA00023163"/>
    </source>
</evidence>
<keyword evidence="10" id="KW-1185">Reference proteome</keyword>
<dbReference type="Proteomes" id="UP000033103">
    <property type="component" value="Chromosome"/>
</dbReference>
<keyword evidence="9" id="KW-0648">Protein biosynthesis</keyword>
<dbReference type="InterPro" id="IPR003029">
    <property type="entry name" value="S1_domain"/>
</dbReference>
<accession>A0A0E3UUT7</accession>
<dbReference type="GO" id="GO:0003746">
    <property type="term" value="F:translation elongation factor activity"/>
    <property type="evidence" value="ECO:0007669"/>
    <property type="project" value="UniProtKB-KW"/>
</dbReference>
<dbReference type="GO" id="GO:0003723">
    <property type="term" value="F:RNA binding"/>
    <property type="evidence" value="ECO:0007669"/>
    <property type="project" value="UniProtKB-UniRule"/>
</dbReference>
<dbReference type="GO" id="GO:0003700">
    <property type="term" value="F:DNA-binding transcription factor activity"/>
    <property type="evidence" value="ECO:0007669"/>
    <property type="project" value="InterPro"/>
</dbReference>
<dbReference type="SUPFAM" id="SSF50249">
    <property type="entry name" value="Nucleic acid-binding proteins"/>
    <property type="match status" value="1"/>
</dbReference>
<name>A0A0E3UUT7_9FUSO</name>
<evidence type="ECO:0000313" key="10">
    <source>
        <dbReference type="Proteomes" id="UP000033103"/>
    </source>
</evidence>
<evidence type="ECO:0000256" key="1">
    <source>
        <dbReference type="ARBA" id="ARBA00022472"/>
    </source>
</evidence>
<dbReference type="PROSITE" id="PS50126">
    <property type="entry name" value="S1"/>
    <property type="match status" value="1"/>
</dbReference>
<organism evidence="9 10">
    <name type="scientific">Sneathia vaginalis</name>
    <dbReference type="NCBI Taxonomy" id="187101"/>
    <lineage>
        <taxon>Bacteria</taxon>
        <taxon>Fusobacteriati</taxon>
        <taxon>Fusobacteriota</taxon>
        <taxon>Fusobacteriia</taxon>
        <taxon>Fusobacteriales</taxon>
        <taxon>Leptotrichiaceae</taxon>
        <taxon>Sneathia</taxon>
    </lineage>
</organism>
<dbReference type="STRING" id="187101.VC03_03710"/>
<evidence type="ECO:0000259" key="8">
    <source>
        <dbReference type="PROSITE" id="PS50126"/>
    </source>
</evidence>
<evidence type="ECO:0000256" key="4">
    <source>
        <dbReference type="ARBA" id="ARBA00022884"/>
    </source>
</evidence>
<dbReference type="SUPFAM" id="SSF54814">
    <property type="entry name" value="Prokaryotic type KH domain (KH-domain type II)"/>
    <property type="match status" value="2"/>
</dbReference>
<evidence type="ECO:0000256" key="5">
    <source>
        <dbReference type="ARBA" id="ARBA00023015"/>
    </source>
</evidence>
<dbReference type="InterPro" id="IPR058582">
    <property type="entry name" value="KH_NusA_2nd"/>
</dbReference>
<dbReference type="PATRIC" id="fig|1069640.6.peg.732"/>
<keyword evidence="9" id="KW-0251">Elongation factor</keyword>
<dbReference type="GO" id="GO:0005829">
    <property type="term" value="C:cytosol"/>
    <property type="evidence" value="ECO:0007669"/>
    <property type="project" value="TreeGrafter"/>
</dbReference>
<dbReference type="Gene3D" id="3.30.300.20">
    <property type="match status" value="2"/>
</dbReference>
<dbReference type="SUPFAM" id="SSF69705">
    <property type="entry name" value="Transcription factor NusA, N-terminal domain"/>
    <property type="match status" value="1"/>
</dbReference>
<dbReference type="Pfam" id="PF13184">
    <property type="entry name" value="KH_NusA_1st"/>
    <property type="match status" value="1"/>
</dbReference>
<dbReference type="HOGENOM" id="CLU_029242_2_2_0"/>
<keyword evidence="1 7" id="KW-0806">Transcription termination</keyword>
<dbReference type="RefSeq" id="WP_046328724.1">
    <property type="nucleotide sequence ID" value="NZ_CP011280.1"/>
</dbReference>
<dbReference type="EMBL" id="CP011280">
    <property type="protein sequence ID" value="AKC95618.1"/>
    <property type="molecule type" value="Genomic_DNA"/>
</dbReference>
<dbReference type="InterPro" id="IPR036555">
    <property type="entry name" value="NusA_N_sf"/>
</dbReference>
<gene>
    <name evidence="7 9" type="primary">nusA</name>
    <name evidence="9" type="ORF">VC03_03710</name>
</gene>
<dbReference type="NCBIfam" id="TIGR01953">
    <property type="entry name" value="NusA"/>
    <property type="match status" value="1"/>
</dbReference>
<evidence type="ECO:0000256" key="2">
    <source>
        <dbReference type="ARBA" id="ARBA00022490"/>
    </source>
</evidence>
<dbReference type="Gene3D" id="2.40.50.140">
    <property type="entry name" value="Nucleic acid-binding proteins"/>
    <property type="match status" value="1"/>
</dbReference>
<comment type="function">
    <text evidence="7">Participates in both transcription termination and antitermination.</text>
</comment>
<dbReference type="InterPro" id="IPR025249">
    <property type="entry name" value="TF_NusA_KH_1st"/>
</dbReference>
<evidence type="ECO:0000313" key="9">
    <source>
        <dbReference type="EMBL" id="AKC95618.1"/>
    </source>
</evidence>
<keyword evidence="3 7" id="KW-0889">Transcription antitermination</keyword>
<dbReference type="InterPro" id="IPR030842">
    <property type="entry name" value="TF_NusA_bacterial"/>
</dbReference>
<evidence type="ECO:0000256" key="3">
    <source>
        <dbReference type="ARBA" id="ARBA00022814"/>
    </source>
</evidence>
<sequence length="361" mass="40438">MKAKEQGIFLAALDELEKEKGIDKEELLGAVETALLAAYKKNYKDAENAYVEINRENGDVKVKAIKKVVEKVENPATEISLENALLHSKRAKIGNEIKVDINAESFKRNAIQNAKQIVIQKVREHEKQNVYNKFKLLEDSLVKALVKKMDEQNNLYIEINGTETIIPSRNLNPNDHFVQGDLVSVYIGKVEEGTKFTKIEFSRNSEKFLEKLFEREVPEIAAGDIEIKSIAREAGSRSKIALYSPDVNLDVKGACMGTNRMRLEAILSELQGEKIDLITWDEDTRNYVSSALAPANVFSSEIVQEDNEIIARVCVDNSQLSLAIGKKGQNSRLASKLCKVKIDIKGLTQEEQDAILSGNEE</sequence>
<dbReference type="InterPro" id="IPR013735">
    <property type="entry name" value="TF_NusA_N"/>
</dbReference>
<dbReference type="CDD" id="cd02134">
    <property type="entry name" value="KH-II_NusA_rpt1"/>
    <property type="match status" value="1"/>
</dbReference>
<dbReference type="Pfam" id="PF26594">
    <property type="entry name" value="KH_NusA_2nd"/>
    <property type="match status" value="1"/>
</dbReference>
<dbReference type="GO" id="GO:0031564">
    <property type="term" value="P:transcription antitermination"/>
    <property type="evidence" value="ECO:0007669"/>
    <property type="project" value="UniProtKB-UniRule"/>
</dbReference>
<dbReference type="PROSITE" id="PS50084">
    <property type="entry name" value="KH_TYPE_1"/>
    <property type="match status" value="1"/>
</dbReference>